<keyword evidence="2" id="KW-1133">Transmembrane helix</keyword>
<accession>A0A809R8U6</accession>
<feature type="transmembrane region" description="Helical" evidence="2">
    <location>
        <begin position="14"/>
        <end position="39"/>
    </location>
</feature>
<evidence type="ECO:0000256" key="1">
    <source>
        <dbReference type="ARBA" id="ARBA00022481"/>
    </source>
</evidence>
<dbReference type="Proteomes" id="UP000662873">
    <property type="component" value="Chromosome"/>
</dbReference>
<dbReference type="SUPFAM" id="SSF54523">
    <property type="entry name" value="Pili subunits"/>
    <property type="match status" value="1"/>
</dbReference>
<organism evidence="3 4">
    <name type="scientific">Candidatus Nitrosymbiomonas proteolyticus</name>
    <dbReference type="NCBI Taxonomy" id="2608984"/>
    <lineage>
        <taxon>Bacteria</taxon>
        <taxon>Bacillati</taxon>
        <taxon>Armatimonadota</taxon>
        <taxon>Armatimonadota incertae sedis</taxon>
        <taxon>Candidatus Nitrosymbiomonas</taxon>
    </lineage>
</organism>
<dbReference type="PANTHER" id="PTHR30093">
    <property type="entry name" value="GENERAL SECRETION PATHWAY PROTEIN G"/>
    <property type="match status" value="1"/>
</dbReference>
<dbReference type="GO" id="GO:0015627">
    <property type="term" value="C:type II protein secretion system complex"/>
    <property type="evidence" value="ECO:0007669"/>
    <property type="project" value="InterPro"/>
</dbReference>
<evidence type="ECO:0000256" key="2">
    <source>
        <dbReference type="SAM" id="Phobius"/>
    </source>
</evidence>
<evidence type="ECO:0000313" key="3">
    <source>
        <dbReference type="EMBL" id="BBO23879.1"/>
    </source>
</evidence>
<dbReference type="PRINTS" id="PR00813">
    <property type="entry name" value="BCTERIALGSPG"/>
</dbReference>
<gene>
    <name evidence="3" type="ORF">NPRO_14740</name>
</gene>
<evidence type="ECO:0000313" key="4">
    <source>
        <dbReference type="Proteomes" id="UP000662873"/>
    </source>
</evidence>
<keyword evidence="2" id="KW-0812">Transmembrane</keyword>
<dbReference type="InterPro" id="IPR045584">
    <property type="entry name" value="Pilin-like"/>
</dbReference>
<name>A0A809R8U6_9BACT</name>
<keyword evidence="1" id="KW-0488">Methylation</keyword>
<dbReference type="NCBIfam" id="TIGR02532">
    <property type="entry name" value="IV_pilin_GFxxxE"/>
    <property type="match status" value="1"/>
</dbReference>
<dbReference type="InterPro" id="IPR012902">
    <property type="entry name" value="N_methyl_site"/>
</dbReference>
<dbReference type="GO" id="GO:0015628">
    <property type="term" value="P:protein secretion by the type II secretion system"/>
    <property type="evidence" value="ECO:0007669"/>
    <property type="project" value="InterPro"/>
</dbReference>
<dbReference type="EMBL" id="AP021858">
    <property type="protein sequence ID" value="BBO23879.1"/>
    <property type="molecule type" value="Genomic_DNA"/>
</dbReference>
<dbReference type="PANTHER" id="PTHR30093:SF2">
    <property type="entry name" value="TYPE II SECRETION SYSTEM PROTEIN H"/>
    <property type="match status" value="1"/>
</dbReference>
<proteinExistence type="predicted"/>
<sequence length="249" mass="27855">MHQPRVRGFTLVELLNVIAIIAILYALFMPVVQAAMGAAKRYSAKSAIRQMPQALAMYQSDSDDSFPPAMYRETGGLRAWFGVLRDDNVLDLRSGILTPYWGKSPPKDPTHLAHPYLGNLSGFGYNWGYLGSDINLSLDYSAFPNCLRPATGAQITHPSETIAFATSVYYFARWLKGDGQYYDFGFIDPPKFWKGNPNVHFRHGDPPLIDEEARTVTPRGMAIVAFVDGGSRIVTPKTLKDKAFYRDQH</sequence>
<dbReference type="InterPro" id="IPR000983">
    <property type="entry name" value="Bac_GSPG_pilin"/>
</dbReference>
<protein>
    <submittedName>
        <fullName evidence="3">Type II secretory pathway, pseudopilin PulG</fullName>
    </submittedName>
</protein>
<dbReference type="Gene3D" id="3.30.700.10">
    <property type="entry name" value="Glycoprotein, Type 4 Pilin"/>
    <property type="match status" value="1"/>
</dbReference>
<dbReference type="AlphaFoldDB" id="A0A809R8U6"/>
<keyword evidence="2" id="KW-0472">Membrane</keyword>
<dbReference type="KEGG" id="npy:NPRO_14740"/>
<reference evidence="3" key="1">
    <citation type="journal article" name="DNA Res.">
        <title>The physiological potential of anammox bacteria as revealed by their core genome structure.</title>
        <authorList>
            <person name="Okubo T."/>
            <person name="Toyoda A."/>
            <person name="Fukuhara K."/>
            <person name="Uchiyama I."/>
            <person name="Harigaya Y."/>
            <person name="Kuroiwa M."/>
            <person name="Suzuki T."/>
            <person name="Murakami Y."/>
            <person name="Suwa Y."/>
            <person name="Takami H."/>
        </authorList>
    </citation>
    <scope>NUCLEOTIDE SEQUENCE</scope>
    <source>
        <strain evidence="3">317325-2</strain>
    </source>
</reference>
<dbReference type="Pfam" id="PF07963">
    <property type="entry name" value="N_methyl"/>
    <property type="match status" value="1"/>
</dbReference>